<dbReference type="InterPro" id="IPR008275">
    <property type="entry name" value="CoA_E_activase_dom"/>
</dbReference>
<organism evidence="6 7">
    <name type="scientific">Calorimonas adulescens</name>
    <dbReference type="NCBI Taxonomy" id="2606906"/>
    <lineage>
        <taxon>Bacteria</taxon>
        <taxon>Bacillati</taxon>
        <taxon>Bacillota</taxon>
        <taxon>Clostridia</taxon>
        <taxon>Thermoanaerobacterales</taxon>
        <taxon>Thermoanaerobacteraceae</taxon>
        <taxon>Calorimonas</taxon>
    </lineage>
</organism>
<evidence type="ECO:0000256" key="4">
    <source>
        <dbReference type="ARBA" id="ARBA00023014"/>
    </source>
</evidence>
<sequence length="329" mass="35384">MRAYLGVDVGSVSTDIALIDEDGQVINSVYLRTQGQPIRAVQDGIKKIGEGLSRDVEICGAGTTGSGRQLAGLIIGADIVKNEITAHAVAATHILPDVHTILEIGGQDSKIIILRNGIVTDFAMNTVCAAGTGSFLDQQAYRLNIPIEEFGDIALKSEAAVRIAGRCTVFAESDMIHKQQLGYSIPDIINGLCEALVRNYLNNIGKGKEILEPILFQGGVAANKGIKAAFERALGKKVIVPEHYGVMGAIGSALLAKEAVKKKGYTDFKGFEISDMKFETNGFDCDGCANMCEVVEFIQNGTVVARWGDKCNKWTNSVYNNEKEILRKA</sequence>
<keyword evidence="7" id="KW-1185">Reference proteome</keyword>
<dbReference type="GO" id="GO:0046872">
    <property type="term" value="F:metal ion binding"/>
    <property type="evidence" value="ECO:0007669"/>
    <property type="project" value="UniProtKB-KW"/>
</dbReference>
<reference evidence="6 7" key="1">
    <citation type="submission" date="2019-08" db="EMBL/GenBank/DDBJ databases">
        <title>Calorimonas adulescens gen. nov., sp. nov., an anaerobic thermophilic bacterium from Sakhalin hot spring.</title>
        <authorList>
            <person name="Khomyakova M.A."/>
            <person name="Merkel A.Y."/>
            <person name="Novikov A."/>
            <person name="Bonch-Osmolovskaya E.A."/>
            <person name="Slobodkin A.I."/>
        </authorList>
    </citation>
    <scope>NUCLEOTIDE SEQUENCE [LARGE SCALE GENOMIC DNA]</scope>
    <source>
        <strain evidence="6 7">A05MB</strain>
    </source>
</reference>
<dbReference type="SUPFAM" id="SSF53067">
    <property type="entry name" value="Actin-like ATPase domain"/>
    <property type="match status" value="1"/>
</dbReference>
<evidence type="ECO:0000256" key="2">
    <source>
        <dbReference type="ARBA" id="ARBA00022723"/>
    </source>
</evidence>
<dbReference type="PANTHER" id="PTHR32329:SF7">
    <property type="entry name" value="ACTIVATOR OF 2-HYDROXYACYL-COA-HYDRATASE"/>
    <property type="match status" value="1"/>
</dbReference>
<evidence type="ECO:0000256" key="3">
    <source>
        <dbReference type="ARBA" id="ARBA00023004"/>
    </source>
</evidence>
<protein>
    <submittedName>
        <fullName evidence="6">2-hydroxyglutaryl-CoA dehydratase</fullName>
    </submittedName>
</protein>
<proteinExistence type="predicted"/>
<comment type="caution">
    <text evidence="6">The sequence shown here is derived from an EMBL/GenBank/DDBJ whole genome shotgun (WGS) entry which is preliminary data.</text>
</comment>
<accession>A0A5D8QFA3</accession>
<dbReference type="InterPro" id="IPR051805">
    <property type="entry name" value="Dehydratase_Activator_Redct"/>
</dbReference>
<evidence type="ECO:0000256" key="1">
    <source>
        <dbReference type="ARBA" id="ARBA00001966"/>
    </source>
</evidence>
<comment type="cofactor">
    <cofactor evidence="1">
        <name>[4Fe-4S] cluster</name>
        <dbReference type="ChEBI" id="CHEBI:49883"/>
    </cofactor>
</comment>
<dbReference type="Proteomes" id="UP000322976">
    <property type="component" value="Unassembled WGS sequence"/>
</dbReference>
<dbReference type="Pfam" id="PF01869">
    <property type="entry name" value="BcrAD_BadFG"/>
    <property type="match status" value="1"/>
</dbReference>
<keyword evidence="3" id="KW-0408">Iron</keyword>
<name>A0A5D8QFA3_9THEO</name>
<dbReference type="CDD" id="cd24035">
    <property type="entry name" value="ASKHA_NBD_O66634-like_rpt2"/>
    <property type="match status" value="1"/>
</dbReference>
<keyword evidence="2" id="KW-0479">Metal-binding</keyword>
<dbReference type="EMBL" id="VTPS01000002">
    <property type="protein sequence ID" value="TZE83097.1"/>
    <property type="molecule type" value="Genomic_DNA"/>
</dbReference>
<dbReference type="GO" id="GO:0051536">
    <property type="term" value="F:iron-sulfur cluster binding"/>
    <property type="evidence" value="ECO:0007669"/>
    <property type="project" value="UniProtKB-KW"/>
</dbReference>
<dbReference type="InterPro" id="IPR043129">
    <property type="entry name" value="ATPase_NBD"/>
</dbReference>
<evidence type="ECO:0000313" key="7">
    <source>
        <dbReference type="Proteomes" id="UP000322976"/>
    </source>
</evidence>
<gene>
    <name evidence="6" type="ORF">FWJ32_01880</name>
</gene>
<dbReference type="PANTHER" id="PTHR32329">
    <property type="entry name" value="BIFUNCTIONAL PROTEIN [INCLUDES 2-HYDROXYACYL-COA DEHYDRATASE (N-TER) AND ITS ACTIVATOR DOMAIN (C_TERM)-RELATED"/>
    <property type="match status" value="1"/>
</dbReference>
<dbReference type="AlphaFoldDB" id="A0A5D8QFA3"/>
<dbReference type="RefSeq" id="WP_149544293.1">
    <property type="nucleotide sequence ID" value="NZ_VTPS01000002.1"/>
</dbReference>
<keyword evidence="4" id="KW-0411">Iron-sulfur</keyword>
<feature type="domain" description="ATPase BadF/BadG/BcrA/BcrD type" evidence="5">
    <location>
        <begin position="5"/>
        <end position="256"/>
    </location>
</feature>
<dbReference type="Gene3D" id="3.30.420.40">
    <property type="match status" value="2"/>
</dbReference>
<dbReference type="NCBIfam" id="TIGR00241">
    <property type="entry name" value="CoA_E_activ"/>
    <property type="match status" value="1"/>
</dbReference>
<dbReference type="InterPro" id="IPR002731">
    <property type="entry name" value="ATPase_BadF"/>
</dbReference>
<evidence type="ECO:0000259" key="5">
    <source>
        <dbReference type="Pfam" id="PF01869"/>
    </source>
</evidence>
<evidence type="ECO:0000313" key="6">
    <source>
        <dbReference type="EMBL" id="TZE83097.1"/>
    </source>
</evidence>